<dbReference type="Gramene" id="OE9A015725T1">
    <property type="protein sequence ID" value="OE9A015725C1"/>
    <property type="gene ID" value="OE9A015725"/>
</dbReference>
<dbReference type="InterPro" id="IPR036514">
    <property type="entry name" value="SGNH_hydro_sf"/>
</dbReference>
<comment type="caution">
    <text evidence="9">The sequence shown here is derived from an EMBL/GenBank/DDBJ whole genome shotgun (WGS) entry which is preliminary data.</text>
</comment>
<name>A0A8S0SYJ4_OLEEU</name>
<dbReference type="PANTHER" id="PTHR45650">
    <property type="entry name" value="GDSL-LIKE LIPASE/ACYLHYDROLASE-RELATED"/>
    <property type="match status" value="1"/>
</dbReference>
<proteinExistence type="inferred from homology"/>
<evidence type="ECO:0000256" key="3">
    <source>
        <dbReference type="ARBA" id="ARBA00022525"/>
    </source>
</evidence>
<gene>
    <name evidence="9" type="ORF">OLEA9_A015725</name>
</gene>
<dbReference type="Gene3D" id="3.40.50.1110">
    <property type="entry name" value="SGNH hydrolase"/>
    <property type="match status" value="1"/>
</dbReference>
<accession>A0A8S0SYJ4</accession>
<dbReference type="Proteomes" id="UP000594638">
    <property type="component" value="Unassembled WGS sequence"/>
</dbReference>
<dbReference type="SUPFAM" id="SSF52266">
    <property type="entry name" value="SGNH hydrolase"/>
    <property type="match status" value="1"/>
</dbReference>
<protein>
    <submittedName>
        <fullName evidence="9">GDSL esterase lipase At1g29670-like</fullName>
    </submittedName>
</protein>
<keyword evidence="5" id="KW-0378">Hydrolase</keyword>
<dbReference type="CDD" id="cd01837">
    <property type="entry name" value="SGNH_plant_lipase_like"/>
    <property type="match status" value="1"/>
</dbReference>
<dbReference type="InterPro" id="IPR001087">
    <property type="entry name" value="GDSL"/>
</dbReference>
<feature type="chain" id="PRO_5035889673" evidence="8">
    <location>
        <begin position="29"/>
        <end position="354"/>
    </location>
</feature>
<dbReference type="InterPro" id="IPR035669">
    <property type="entry name" value="SGNH_plant_lipase-like"/>
</dbReference>
<feature type="signal peptide" evidence="8">
    <location>
        <begin position="1"/>
        <end position="28"/>
    </location>
</feature>
<comment type="subcellular location">
    <subcellularLocation>
        <location evidence="1">Secreted</location>
    </subcellularLocation>
</comment>
<evidence type="ECO:0000256" key="6">
    <source>
        <dbReference type="ARBA" id="ARBA00022963"/>
    </source>
</evidence>
<evidence type="ECO:0000256" key="8">
    <source>
        <dbReference type="SAM" id="SignalP"/>
    </source>
</evidence>
<dbReference type="GO" id="GO:0016788">
    <property type="term" value="F:hydrolase activity, acting on ester bonds"/>
    <property type="evidence" value="ECO:0007669"/>
    <property type="project" value="InterPro"/>
</dbReference>
<keyword evidence="6" id="KW-0442">Lipid degradation</keyword>
<keyword evidence="7" id="KW-0443">Lipid metabolism</keyword>
<evidence type="ECO:0000256" key="5">
    <source>
        <dbReference type="ARBA" id="ARBA00022801"/>
    </source>
</evidence>
<keyword evidence="3" id="KW-0964">Secreted</keyword>
<dbReference type="OrthoDB" id="1683520at2759"/>
<dbReference type="PANTHER" id="PTHR45650:SF9">
    <property type="entry name" value="SGNH HYDROLASE-TYPE ESTERASE DOMAIN-CONTAINING PROTEIN"/>
    <property type="match status" value="1"/>
</dbReference>
<evidence type="ECO:0000256" key="7">
    <source>
        <dbReference type="ARBA" id="ARBA00023098"/>
    </source>
</evidence>
<dbReference type="Pfam" id="PF00657">
    <property type="entry name" value="Lipase_GDSL"/>
    <property type="match status" value="1"/>
</dbReference>
<dbReference type="InterPro" id="IPR051238">
    <property type="entry name" value="GDSL_esterase/lipase"/>
</dbReference>
<evidence type="ECO:0000256" key="4">
    <source>
        <dbReference type="ARBA" id="ARBA00022729"/>
    </source>
</evidence>
<comment type="similarity">
    <text evidence="2">Belongs to the 'GDSL' lipolytic enzyme family.</text>
</comment>
<evidence type="ECO:0000313" key="10">
    <source>
        <dbReference type="Proteomes" id="UP000594638"/>
    </source>
</evidence>
<reference evidence="9 10" key="1">
    <citation type="submission" date="2019-12" db="EMBL/GenBank/DDBJ databases">
        <authorList>
            <person name="Alioto T."/>
            <person name="Alioto T."/>
            <person name="Gomez Garrido J."/>
        </authorList>
    </citation>
    <scope>NUCLEOTIDE SEQUENCE [LARGE SCALE GENOMIC DNA]</scope>
</reference>
<dbReference type="AlphaFoldDB" id="A0A8S0SYJ4"/>
<keyword evidence="10" id="KW-1185">Reference proteome</keyword>
<evidence type="ECO:0000313" key="9">
    <source>
        <dbReference type="EMBL" id="CAA2997710.1"/>
    </source>
</evidence>
<dbReference type="GO" id="GO:0016042">
    <property type="term" value="P:lipid catabolic process"/>
    <property type="evidence" value="ECO:0007669"/>
    <property type="project" value="UniProtKB-KW"/>
</dbReference>
<dbReference type="EMBL" id="CACTIH010005564">
    <property type="protein sequence ID" value="CAA2997710.1"/>
    <property type="molecule type" value="Genomic_DNA"/>
</dbReference>
<keyword evidence="4 8" id="KW-0732">Signal</keyword>
<evidence type="ECO:0000256" key="1">
    <source>
        <dbReference type="ARBA" id="ARBA00004613"/>
    </source>
</evidence>
<sequence length="354" mass="39302">MENNLKFWFIQFFIVGVSLSLKAQLVSAEPKFPCYFIFGDSLVDNGNNNNLNTSAKVNYLPYGIDFPQGPTGRFTNGKNIADLIGELLGFENYIPPYAAARNQDVFTGVNYGSGAAGILDETGHQMCDLCCHIVLNKQLVNHRVMKSRLAALVGGEKFAKQYLSKCIYTIVMGSNDYLNNYYLPQFYSSSSLYTPEEFAAILIRQYSKQLTKLYKYGARKVAVLALGQLGCCPAEVASYGSIDSFCIETINNAAKLFNDKLKQLLDHFNYRFADANFIYTNTATDSYGNITNLSTPCCALSDTGRCLAGAITCNNRDEYMFWDGFHPTEAANLLSAKKAYSEMSPLFTNLIDAV</sequence>
<dbReference type="GO" id="GO:0005576">
    <property type="term" value="C:extracellular region"/>
    <property type="evidence" value="ECO:0007669"/>
    <property type="project" value="UniProtKB-SubCell"/>
</dbReference>
<organism evidence="9 10">
    <name type="scientific">Olea europaea subsp. europaea</name>
    <dbReference type="NCBI Taxonomy" id="158383"/>
    <lineage>
        <taxon>Eukaryota</taxon>
        <taxon>Viridiplantae</taxon>
        <taxon>Streptophyta</taxon>
        <taxon>Embryophyta</taxon>
        <taxon>Tracheophyta</taxon>
        <taxon>Spermatophyta</taxon>
        <taxon>Magnoliopsida</taxon>
        <taxon>eudicotyledons</taxon>
        <taxon>Gunneridae</taxon>
        <taxon>Pentapetalae</taxon>
        <taxon>asterids</taxon>
        <taxon>lamiids</taxon>
        <taxon>Lamiales</taxon>
        <taxon>Oleaceae</taxon>
        <taxon>Oleeae</taxon>
        <taxon>Olea</taxon>
    </lineage>
</organism>
<evidence type="ECO:0000256" key="2">
    <source>
        <dbReference type="ARBA" id="ARBA00008668"/>
    </source>
</evidence>